<feature type="compositionally biased region" description="Acidic residues" evidence="1">
    <location>
        <begin position="75"/>
        <end position="84"/>
    </location>
</feature>
<evidence type="ECO:0000313" key="3">
    <source>
        <dbReference type="WBParaSite" id="L893_g6722.t1"/>
    </source>
</evidence>
<dbReference type="AlphaFoldDB" id="A0A1I8AKI5"/>
<feature type="region of interest" description="Disordered" evidence="1">
    <location>
        <begin position="1"/>
        <end position="101"/>
    </location>
</feature>
<sequence length="101" mass="11031">MSNLCAYSDFSPAQGSALSGSLIELPDSSSAESACCETDQSDPQPLYIDAELRPVDIVDIPENDVPQEEGRRIEDDDGGSEDTDQFPSNQEHFEPHEAWGK</sequence>
<proteinExistence type="predicted"/>
<feature type="compositionally biased region" description="Polar residues" evidence="1">
    <location>
        <begin position="1"/>
        <end position="19"/>
    </location>
</feature>
<dbReference type="Proteomes" id="UP000095287">
    <property type="component" value="Unplaced"/>
</dbReference>
<feature type="compositionally biased region" description="Basic and acidic residues" evidence="1">
    <location>
        <begin position="91"/>
        <end position="101"/>
    </location>
</feature>
<evidence type="ECO:0000256" key="1">
    <source>
        <dbReference type="SAM" id="MobiDB-lite"/>
    </source>
</evidence>
<dbReference type="WBParaSite" id="L893_g6722.t1">
    <property type="protein sequence ID" value="L893_g6722.t1"/>
    <property type="gene ID" value="L893_g6722"/>
</dbReference>
<name>A0A1I8AKI5_9BILA</name>
<keyword evidence="2" id="KW-1185">Reference proteome</keyword>
<protein>
    <submittedName>
        <fullName evidence="3">Uncharacterized protein</fullName>
    </submittedName>
</protein>
<reference evidence="3" key="1">
    <citation type="submission" date="2016-11" db="UniProtKB">
        <authorList>
            <consortium name="WormBaseParasite"/>
        </authorList>
    </citation>
    <scope>IDENTIFICATION</scope>
</reference>
<evidence type="ECO:0000313" key="2">
    <source>
        <dbReference type="Proteomes" id="UP000095287"/>
    </source>
</evidence>
<organism evidence="2 3">
    <name type="scientific">Steinernema glaseri</name>
    <dbReference type="NCBI Taxonomy" id="37863"/>
    <lineage>
        <taxon>Eukaryota</taxon>
        <taxon>Metazoa</taxon>
        <taxon>Ecdysozoa</taxon>
        <taxon>Nematoda</taxon>
        <taxon>Chromadorea</taxon>
        <taxon>Rhabditida</taxon>
        <taxon>Tylenchina</taxon>
        <taxon>Panagrolaimomorpha</taxon>
        <taxon>Strongyloidoidea</taxon>
        <taxon>Steinernematidae</taxon>
        <taxon>Steinernema</taxon>
    </lineage>
</organism>
<accession>A0A1I8AKI5</accession>